<feature type="region of interest" description="Disordered" evidence="1">
    <location>
        <begin position="42"/>
        <end position="74"/>
    </location>
</feature>
<accession>A0A2P4X029</accession>
<evidence type="ECO:0000313" key="2">
    <source>
        <dbReference type="EMBL" id="POM58897.1"/>
    </source>
</evidence>
<sequence length="74" mass="8145">MDAALAKRGRPRGKVAQQQQEDVETAAMDGVVQDEASQVVSTLAKRGRQRKKPWGMQMRAQANREPDGVSGKPR</sequence>
<dbReference type="OrthoDB" id="5333823at2759"/>
<proteinExistence type="predicted"/>
<evidence type="ECO:0000256" key="1">
    <source>
        <dbReference type="SAM" id="MobiDB-lite"/>
    </source>
</evidence>
<name>A0A2P4X029_9STRA</name>
<dbReference type="AlphaFoldDB" id="A0A2P4X029"/>
<feature type="region of interest" description="Disordered" evidence="1">
    <location>
        <begin position="1"/>
        <end position="21"/>
    </location>
</feature>
<protein>
    <submittedName>
        <fullName evidence="2">Uncharacterized protein</fullName>
    </submittedName>
</protein>
<dbReference type="Proteomes" id="UP000237271">
    <property type="component" value="Unassembled WGS sequence"/>
</dbReference>
<evidence type="ECO:0000313" key="3">
    <source>
        <dbReference type="Proteomes" id="UP000237271"/>
    </source>
</evidence>
<comment type="caution">
    <text evidence="2">The sequence shown here is derived from an EMBL/GenBank/DDBJ whole genome shotgun (WGS) entry which is preliminary data.</text>
</comment>
<keyword evidence="3" id="KW-1185">Reference proteome</keyword>
<reference evidence="2 3" key="1">
    <citation type="journal article" date="2017" name="Genome Biol. Evol.">
        <title>Phytophthora megakarya and P. palmivora, closely related causal agents of cacao black pod rot, underwent increases in genome sizes and gene numbers by different mechanisms.</title>
        <authorList>
            <person name="Ali S.S."/>
            <person name="Shao J."/>
            <person name="Lary D.J."/>
            <person name="Kronmiller B."/>
            <person name="Shen D."/>
            <person name="Strem M.D."/>
            <person name="Amoako-Attah I."/>
            <person name="Akrofi A.Y."/>
            <person name="Begoude B.A."/>
            <person name="Ten Hoopen G.M."/>
            <person name="Coulibaly K."/>
            <person name="Kebe B.I."/>
            <person name="Melnick R.L."/>
            <person name="Guiltinan M.J."/>
            <person name="Tyler B.M."/>
            <person name="Meinhardt L.W."/>
            <person name="Bailey B.A."/>
        </authorList>
    </citation>
    <scope>NUCLEOTIDE SEQUENCE [LARGE SCALE GENOMIC DNA]</scope>
    <source>
        <strain evidence="3">sbr112.9</strain>
    </source>
</reference>
<dbReference type="EMBL" id="NCKW01020133">
    <property type="protein sequence ID" value="POM58897.1"/>
    <property type="molecule type" value="Genomic_DNA"/>
</dbReference>
<organism evidence="2 3">
    <name type="scientific">Phytophthora palmivora</name>
    <dbReference type="NCBI Taxonomy" id="4796"/>
    <lineage>
        <taxon>Eukaryota</taxon>
        <taxon>Sar</taxon>
        <taxon>Stramenopiles</taxon>
        <taxon>Oomycota</taxon>
        <taxon>Peronosporomycetes</taxon>
        <taxon>Peronosporales</taxon>
        <taxon>Peronosporaceae</taxon>
        <taxon>Phytophthora</taxon>
    </lineage>
</organism>
<gene>
    <name evidence="2" type="ORF">PHPALM_36397</name>
</gene>